<protein>
    <submittedName>
        <fullName evidence="1">Uncharacterized protein</fullName>
    </submittedName>
</protein>
<organism evidence="1 2">
    <name type="scientific">Plasmodium falciparum (isolate 7G8)</name>
    <dbReference type="NCBI Taxonomy" id="57266"/>
    <lineage>
        <taxon>Eukaryota</taxon>
        <taxon>Sar</taxon>
        <taxon>Alveolata</taxon>
        <taxon>Apicomplexa</taxon>
        <taxon>Aconoidasida</taxon>
        <taxon>Haemosporida</taxon>
        <taxon>Plasmodiidae</taxon>
        <taxon>Plasmodium</taxon>
        <taxon>Plasmodium (Laverania)</taxon>
    </lineage>
</organism>
<dbReference type="EMBL" id="KE123640">
    <property type="protein sequence ID" value="EUR64898.1"/>
    <property type="molecule type" value="Genomic_DNA"/>
</dbReference>
<evidence type="ECO:0000313" key="2">
    <source>
        <dbReference type="Proteomes" id="UP000030688"/>
    </source>
</evidence>
<dbReference type="Proteomes" id="UP000030688">
    <property type="component" value="Unassembled WGS sequence"/>
</dbReference>
<gene>
    <name evidence="1" type="ORF">PFBG_05136</name>
</gene>
<sequence length="87" mass="10494">MFNYESILINEDVVSEMTIEDAKKLKPYWNVQIANFKKSSFLIFKKKYIYTFLIFLRLRALMYNYISMINFSSLHIIQLIIKQKGIE</sequence>
<name>W7F1Z4_PLAF8</name>
<evidence type="ECO:0000313" key="1">
    <source>
        <dbReference type="EMBL" id="EUR64898.1"/>
    </source>
</evidence>
<proteinExistence type="predicted"/>
<reference evidence="1 2" key="2">
    <citation type="submission" date="2013-02" db="EMBL/GenBank/DDBJ databases">
        <title>The Genome Sequence of Plasmodium falciparum 7G8.</title>
        <authorList>
            <consortium name="The Broad Institute Genome Sequencing Platform"/>
            <consortium name="The Broad Institute Genome Sequencing Center for Infectious Disease"/>
            <person name="Neafsey D."/>
            <person name="Cheeseman I."/>
            <person name="Volkman S."/>
            <person name="Adams J."/>
            <person name="Walker B."/>
            <person name="Young S.K."/>
            <person name="Zeng Q."/>
            <person name="Gargeya S."/>
            <person name="Fitzgerald M."/>
            <person name="Haas B."/>
            <person name="Abouelleil A."/>
            <person name="Alvarado L."/>
            <person name="Arachchi H.M."/>
            <person name="Berlin A.M."/>
            <person name="Chapman S.B."/>
            <person name="Dewar J."/>
            <person name="Goldberg J."/>
            <person name="Griggs A."/>
            <person name="Gujja S."/>
            <person name="Hansen M."/>
            <person name="Howarth C."/>
            <person name="Imamovic A."/>
            <person name="Larimer J."/>
            <person name="McCowan C."/>
            <person name="Murphy C."/>
            <person name="Neiman D."/>
            <person name="Pearson M."/>
            <person name="Priest M."/>
            <person name="Roberts A."/>
            <person name="Saif S."/>
            <person name="Shea T."/>
            <person name="Sisk P."/>
            <person name="Sykes S."/>
            <person name="Wortman J."/>
            <person name="Nusbaum C."/>
            <person name="Birren B."/>
        </authorList>
    </citation>
    <scope>NUCLEOTIDE SEQUENCE [LARGE SCALE GENOMIC DNA]</scope>
    <source>
        <strain evidence="1 2">7G8</strain>
    </source>
</reference>
<reference evidence="2" key="1">
    <citation type="submission" date="2007-11" db="EMBL/GenBank/DDBJ databases">
        <authorList>
            <consortium name="The Broad Institute Genome Sequencing Platform"/>
            <person name="Volkman S.K."/>
            <person name="Daily J.P."/>
            <person name="Sarr O."/>
            <person name="Ndiaye D."/>
            <person name="Ndir O."/>
            <person name="Mboup S."/>
            <person name="Lukens A."/>
            <person name="Stange-Thomann N."/>
            <person name="Mauceli E."/>
            <person name="Gnerre S."/>
            <person name="Jaffe D."/>
            <person name="Zainoun J."/>
            <person name="Wiegand R.C."/>
            <person name="Birren B."/>
            <person name="Galagan J."/>
            <person name="Lander E."/>
            <person name="Wirth D.F."/>
        </authorList>
    </citation>
    <scope>NUCLEOTIDE SEQUENCE [LARGE SCALE GENOMIC DNA]</scope>
    <source>
        <strain evidence="2">7G8</strain>
    </source>
</reference>
<dbReference type="AlphaFoldDB" id="W7F1Z4"/>
<accession>W7F1Z4</accession>